<proteinExistence type="predicted"/>
<sequence length="305" mass="34059">MIQPVLRIHIGFHKTGTSSTQIALAEQAEAGLLPVLYPLAGRLENWAYAHHQLVEDLRHGNRDSLDAIVVEHRSQPDLPILLSSEDFSMVEAGFTLAQVRQAFPDHRLEIIAVVRNHVDWLRSYYMERVKRNSTQLSPMQFVREHLHTRRFSPALHLARALGGELQLFNYDALTLPAGLFPSLAGVEMQVDAHTRWNRSLTPQATFALLHAYRAGVASQVPVNRVIHNAFKLDQQVRQMAAAVDIFTPAEIAEIHASFADDRAEVNALAGHNVLPDDIPVPKGPHMPEDPSAEAVYLRAFLGNQP</sequence>
<dbReference type="EMBL" id="CP046620">
    <property type="protein sequence ID" value="QHQ36460.1"/>
    <property type="molecule type" value="Genomic_DNA"/>
</dbReference>
<name>A0A6P1T433_9RHOB</name>
<dbReference type="RefSeq" id="WP_161863006.1">
    <property type="nucleotide sequence ID" value="NZ_CP046620.1"/>
</dbReference>
<reference evidence="1 2" key="1">
    <citation type="submission" date="2019-12" db="EMBL/GenBank/DDBJ databases">
        <title>Complete genome sequence of Algicella marina strain 9Alg 56(T) isolated from the red alga Tichocarpus crinitus.</title>
        <authorList>
            <person name="Kim S.-G."/>
            <person name="Nedashkovskaya O.I."/>
        </authorList>
    </citation>
    <scope>NUCLEOTIDE SEQUENCE [LARGE SCALE GENOMIC DNA]</scope>
    <source>
        <strain evidence="1 2">9Alg 56</strain>
    </source>
</reference>
<dbReference type="KEGG" id="amaq:GO499_15390"/>
<dbReference type="SUPFAM" id="SSF52540">
    <property type="entry name" value="P-loop containing nucleoside triphosphate hydrolases"/>
    <property type="match status" value="1"/>
</dbReference>
<gene>
    <name evidence="1" type="ORF">GO499_15390</name>
</gene>
<accession>A0A6P1T433</accession>
<keyword evidence="2" id="KW-1185">Reference proteome</keyword>
<dbReference type="InterPro" id="IPR027417">
    <property type="entry name" value="P-loop_NTPase"/>
</dbReference>
<evidence type="ECO:0008006" key="3">
    <source>
        <dbReference type="Google" id="ProtNLM"/>
    </source>
</evidence>
<protein>
    <recommendedName>
        <fullName evidence="3">Sulfotransferase family protein</fullName>
    </recommendedName>
</protein>
<organism evidence="1 2">
    <name type="scientific">Algicella marina</name>
    <dbReference type="NCBI Taxonomy" id="2683284"/>
    <lineage>
        <taxon>Bacteria</taxon>
        <taxon>Pseudomonadati</taxon>
        <taxon>Pseudomonadota</taxon>
        <taxon>Alphaproteobacteria</taxon>
        <taxon>Rhodobacterales</taxon>
        <taxon>Paracoccaceae</taxon>
        <taxon>Algicella</taxon>
    </lineage>
</organism>
<dbReference type="Gene3D" id="3.40.50.300">
    <property type="entry name" value="P-loop containing nucleotide triphosphate hydrolases"/>
    <property type="match status" value="1"/>
</dbReference>
<evidence type="ECO:0000313" key="2">
    <source>
        <dbReference type="Proteomes" id="UP000464495"/>
    </source>
</evidence>
<dbReference type="AlphaFoldDB" id="A0A6P1T433"/>
<evidence type="ECO:0000313" key="1">
    <source>
        <dbReference type="EMBL" id="QHQ36460.1"/>
    </source>
</evidence>
<dbReference type="Proteomes" id="UP000464495">
    <property type="component" value="Chromosome"/>
</dbReference>